<organism evidence="1">
    <name type="scientific">marine sediment metagenome</name>
    <dbReference type="NCBI Taxonomy" id="412755"/>
    <lineage>
        <taxon>unclassified sequences</taxon>
        <taxon>metagenomes</taxon>
        <taxon>ecological metagenomes</taxon>
    </lineage>
</organism>
<protein>
    <submittedName>
        <fullName evidence="1">Uncharacterized protein</fullName>
    </submittedName>
</protein>
<proteinExistence type="predicted"/>
<reference evidence="1" key="1">
    <citation type="journal article" date="2014" name="Front. Microbiol.">
        <title>High frequency of phylogenetically diverse reductive dehalogenase-homologous genes in deep subseafloor sedimentary metagenomes.</title>
        <authorList>
            <person name="Kawai M."/>
            <person name="Futagami T."/>
            <person name="Toyoda A."/>
            <person name="Takaki Y."/>
            <person name="Nishi S."/>
            <person name="Hori S."/>
            <person name="Arai W."/>
            <person name="Tsubouchi T."/>
            <person name="Morono Y."/>
            <person name="Uchiyama I."/>
            <person name="Ito T."/>
            <person name="Fujiyama A."/>
            <person name="Inagaki F."/>
            <person name="Takami H."/>
        </authorList>
    </citation>
    <scope>NUCLEOTIDE SEQUENCE</scope>
    <source>
        <strain evidence="1">Expedition CK06-06</strain>
    </source>
</reference>
<name>X1F526_9ZZZZ</name>
<accession>X1F526</accession>
<feature type="non-terminal residue" evidence="1">
    <location>
        <position position="43"/>
    </location>
</feature>
<sequence>MLVAELPLVFLVLGAVELAVLARAPVQELGLAPELEPVALVQV</sequence>
<comment type="caution">
    <text evidence="1">The sequence shown here is derived from an EMBL/GenBank/DDBJ whole genome shotgun (WGS) entry which is preliminary data.</text>
</comment>
<dbReference type="AlphaFoldDB" id="X1F526"/>
<gene>
    <name evidence="1" type="ORF">S03H2_24682</name>
</gene>
<evidence type="ECO:0000313" key="1">
    <source>
        <dbReference type="EMBL" id="GAH40751.1"/>
    </source>
</evidence>
<dbReference type="EMBL" id="BARU01013778">
    <property type="protein sequence ID" value="GAH40751.1"/>
    <property type="molecule type" value="Genomic_DNA"/>
</dbReference>